<evidence type="ECO:0000256" key="11">
    <source>
        <dbReference type="SAM" id="MobiDB-lite"/>
    </source>
</evidence>
<dbReference type="RefSeq" id="XP_013331718.1">
    <property type="nucleotide sequence ID" value="XM_013476264.1"/>
</dbReference>
<keyword evidence="4" id="KW-0597">Phosphoprotein</keyword>
<dbReference type="NCBIfam" id="TIGR00401">
    <property type="entry name" value="msrA"/>
    <property type="match status" value="1"/>
</dbReference>
<protein>
    <recommendedName>
        <fullName evidence="2">peptide-methionine (S)-S-oxide reductase</fullName>
        <ecNumber evidence="2">1.8.4.11</ecNumber>
    </recommendedName>
    <alternativeName>
        <fullName evidence="7">Peptide-methionine (S)-S-oxide reductase</fullName>
    </alternativeName>
</protein>
<comment type="catalytic activity">
    <reaction evidence="9">
        <text>[thioredoxin]-disulfide + L-methionine + H2O = L-methionine (S)-S-oxide + [thioredoxin]-dithiol</text>
        <dbReference type="Rhea" id="RHEA:19993"/>
        <dbReference type="Rhea" id="RHEA-COMP:10698"/>
        <dbReference type="Rhea" id="RHEA-COMP:10700"/>
        <dbReference type="ChEBI" id="CHEBI:15377"/>
        <dbReference type="ChEBI" id="CHEBI:29950"/>
        <dbReference type="ChEBI" id="CHEBI:50058"/>
        <dbReference type="ChEBI" id="CHEBI:57844"/>
        <dbReference type="ChEBI" id="CHEBI:58772"/>
        <dbReference type="EC" id="1.8.4.11"/>
    </reaction>
</comment>
<dbReference type="GO" id="GO:0004312">
    <property type="term" value="F:fatty acid synthase activity"/>
    <property type="evidence" value="ECO:0007669"/>
    <property type="project" value="TreeGrafter"/>
</dbReference>
<feature type="non-terminal residue" evidence="14">
    <location>
        <position position="1853"/>
    </location>
</feature>
<dbReference type="InterPro" id="IPR016035">
    <property type="entry name" value="Acyl_Trfase/lysoPLipase"/>
</dbReference>
<organism evidence="14 15">
    <name type="scientific">Rasamsonia emersonii (strain ATCC 16479 / CBS 393.64 / IMI 116815)</name>
    <dbReference type="NCBI Taxonomy" id="1408163"/>
    <lineage>
        <taxon>Eukaryota</taxon>
        <taxon>Fungi</taxon>
        <taxon>Dikarya</taxon>
        <taxon>Ascomycota</taxon>
        <taxon>Pezizomycotina</taxon>
        <taxon>Eurotiomycetes</taxon>
        <taxon>Eurotiomycetidae</taxon>
        <taxon>Eurotiales</taxon>
        <taxon>Trichocomaceae</taxon>
        <taxon>Rasamsonia</taxon>
    </lineage>
</organism>
<evidence type="ECO:0000256" key="3">
    <source>
        <dbReference type="ARBA" id="ARBA00022450"/>
    </source>
</evidence>
<evidence type="ECO:0000256" key="5">
    <source>
        <dbReference type="ARBA" id="ARBA00022679"/>
    </source>
</evidence>
<dbReference type="InterPro" id="IPR050091">
    <property type="entry name" value="PKS_NRPS_Biosynth_Enz"/>
</dbReference>
<comment type="caution">
    <text evidence="14">The sequence shown here is derived from an EMBL/GenBank/DDBJ whole genome shotgun (WGS) entry which is preliminary data.</text>
</comment>
<dbReference type="GO" id="GO:0004315">
    <property type="term" value="F:3-oxoacyl-[acyl-carrier-protein] synthase activity"/>
    <property type="evidence" value="ECO:0007669"/>
    <property type="project" value="InterPro"/>
</dbReference>
<keyword evidence="15" id="KW-1185">Reference proteome</keyword>
<dbReference type="Pfam" id="PF02801">
    <property type="entry name" value="Ketoacyl-synt_C"/>
    <property type="match status" value="1"/>
</dbReference>
<evidence type="ECO:0000259" key="12">
    <source>
        <dbReference type="PROSITE" id="PS52004"/>
    </source>
</evidence>
<dbReference type="InterPro" id="IPR030918">
    <property type="entry name" value="PT_fungal_PKS"/>
</dbReference>
<dbReference type="EC" id="1.8.4.11" evidence="2"/>
<dbReference type="Pfam" id="PF01625">
    <property type="entry name" value="PMSR"/>
    <property type="match status" value="1"/>
</dbReference>
<dbReference type="OrthoDB" id="329835at2759"/>
<dbReference type="InterPro" id="IPR049900">
    <property type="entry name" value="PKS_mFAS_DH"/>
</dbReference>
<proteinExistence type="inferred from homology"/>
<dbReference type="InterPro" id="IPR002569">
    <property type="entry name" value="Met_Sox_Rdtase_MsrA_dom"/>
</dbReference>
<dbReference type="InterPro" id="IPR049551">
    <property type="entry name" value="PKS_DH_C"/>
</dbReference>
<dbReference type="Gene3D" id="3.40.366.10">
    <property type="entry name" value="Malonyl-Coenzyme A Acyl Carrier Protein, domain 2"/>
    <property type="match status" value="2"/>
</dbReference>
<dbReference type="SUPFAM" id="SSF52151">
    <property type="entry name" value="FabD/lysophospholipase-like"/>
    <property type="match status" value="1"/>
</dbReference>
<dbReference type="HAMAP" id="MF_01401">
    <property type="entry name" value="MsrA"/>
    <property type="match status" value="1"/>
</dbReference>
<keyword evidence="5" id="KW-0808">Transferase</keyword>
<dbReference type="Pfam" id="PF22621">
    <property type="entry name" value="CurL-like_PKS_C"/>
    <property type="match status" value="1"/>
</dbReference>
<comment type="catalytic activity">
    <reaction evidence="8">
        <text>L-methionyl-[protein] + [thioredoxin]-disulfide + H2O = L-methionyl-(S)-S-oxide-[protein] + [thioredoxin]-dithiol</text>
        <dbReference type="Rhea" id="RHEA:14217"/>
        <dbReference type="Rhea" id="RHEA-COMP:10698"/>
        <dbReference type="Rhea" id="RHEA-COMP:10700"/>
        <dbReference type="Rhea" id="RHEA-COMP:12313"/>
        <dbReference type="Rhea" id="RHEA-COMP:12315"/>
        <dbReference type="ChEBI" id="CHEBI:15377"/>
        <dbReference type="ChEBI" id="CHEBI:16044"/>
        <dbReference type="ChEBI" id="CHEBI:29950"/>
        <dbReference type="ChEBI" id="CHEBI:44120"/>
        <dbReference type="ChEBI" id="CHEBI:50058"/>
        <dbReference type="EC" id="1.8.4.11"/>
    </reaction>
</comment>
<dbReference type="Pfam" id="PF16073">
    <property type="entry name" value="SAT"/>
    <property type="match status" value="1"/>
</dbReference>
<dbReference type="GO" id="GO:0008113">
    <property type="term" value="F:peptide-methionine (S)-S-oxide reductase activity"/>
    <property type="evidence" value="ECO:0007669"/>
    <property type="project" value="UniProtKB-EC"/>
</dbReference>
<evidence type="ECO:0000256" key="10">
    <source>
        <dbReference type="PROSITE-ProRule" id="PRU01363"/>
    </source>
</evidence>
<dbReference type="Pfam" id="PF14765">
    <property type="entry name" value="PS-DH"/>
    <property type="match status" value="1"/>
</dbReference>
<evidence type="ECO:0000256" key="1">
    <source>
        <dbReference type="ARBA" id="ARBA00005591"/>
    </source>
</evidence>
<evidence type="ECO:0000256" key="7">
    <source>
        <dbReference type="ARBA" id="ARBA00030643"/>
    </source>
</evidence>
<reference evidence="14 15" key="1">
    <citation type="submission" date="2015-04" db="EMBL/GenBank/DDBJ databases">
        <authorList>
            <person name="Heijne W.H."/>
            <person name="Fedorova N.D."/>
            <person name="Nierman W.C."/>
            <person name="Vollebregt A.W."/>
            <person name="Zhao Z."/>
            <person name="Wu L."/>
            <person name="Kumar M."/>
            <person name="Stam H."/>
            <person name="van den Berg M.A."/>
            <person name="Pel H.J."/>
        </authorList>
    </citation>
    <scope>NUCLEOTIDE SEQUENCE [LARGE SCALE GENOMIC DNA]</scope>
    <source>
        <strain evidence="14 15">CBS 393.64</strain>
    </source>
</reference>
<dbReference type="Gene3D" id="3.30.1060.10">
    <property type="entry name" value="Peptide methionine sulphoxide reductase MsrA"/>
    <property type="match status" value="1"/>
</dbReference>
<dbReference type="InterPro" id="IPR016039">
    <property type="entry name" value="Thiolase-like"/>
</dbReference>
<feature type="region of interest" description="C-terminal hotdog fold" evidence="10">
    <location>
        <begin position="1655"/>
        <end position="1804"/>
    </location>
</feature>
<evidence type="ECO:0000313" key="14">
    <source>
        <dbReference type="EMBL" id="KKA25106.1"/>
    </source>
</evidence>
<dbReference type="PROSITE" id="PS52019">
    <property type="entry name" value="PKS_MFAS_DH"/>
    <property type="match status" value="1"/>
</dbReference>
<name>A0A0F4Z4T5_RASE3</name>
<dbReference type="Proteomes" id="UP000053958">
    <property type="component" value="Unassembled WGS sequence"/>
</dbReference>
<dbReference type="InterPro" id="IPR032088">
    <property type="entry name" value="SAT"/>
</dbReference>
<dbReference type="SUPFAM" id="SSF55068">
    <property type="entry name" value="Peptide methionine sulfoxide reductase"/>
    <property type="match status" value="1"/>
</dbReference>
<evidence type="ECO:0000256" key="9">
    <source>
        <dbReference type="ARBA" id="ARBA00048782"/>
    </source>
</evidence>
<dbReference type="InterPro" id="IPR018201">
    <property type="entry name" value="Ketoacyl_synth_AS"/>
</dbReference>
<evidence type="ECO:0000313" key="15">
    <source>
        <dbReference type="Proteomes" id="UP000053958"/>
    </source>
</evidence>
<dbReference type="PROSITE" id="PS52004">
    <property type="entry name" value="KS3_2"/>
    <property type="match status" value="1"/>
</dbReference>
<dbReference type="InterPro" id="IPR016036">
    <property type="entry name" value="Malonyl_transacylase_ACP-bd"/>
</dbReference>
<dbReference type="InterPro" id="IPR014043">
    <property type="entry name" value="Acyl_transferase_dom"/>
</dbReference>
<dbReference type="PANTHER" id="PTHR43775:SF37">
    <property type="entry name" value="SI:DKEY-61P9.11"/>
    <property type="match status" value="1"/>
</dbReference>
<dbReference type="GO" id="GO:0044550">
    <property type="term" value="P:secondary metabolite biosynthetic process"/>
    <property type="evidence" value="ECO:0007669"/>
    <property type="project" value="TreeGrafter"/>
</dbReference>
<accession>A0A0F4Z4T5</accession>
<evidence type="ECO:0000256" key="8">
    <source>
        <dbReference type="ARBA" id="ARBA00047806"/>
    </source>
</evidence>
<keyword evidence="6" id="KW-0560">Oxidoreductase</keyword>
<dbReference type="InterPro" id="IPR014031">
    <property type="entry name" value="Ketoacyl_synth_C"/>
</dbReference>
<dbReference type="SUPFAM" id="SSF53901">
    <property type="entry name" value="Thiolase-like"/>
    <property type="match status" value="1"/>
</dbReference>
<evidence type="ECO:0000256" key="2">
    <source>
        <dbReference type="ARBA" id="ARBA00012502"/>
    </source>
</evidence>
<feature type="active site" description="Proton acceptor; for dehydratase activity" evidence="10">
    <location>
        <position position="1532"/>
    </location>
</feature>
<dbReference type="GO" id="GO:0006633">
    <property type="term" value="P:fatty acid biosynthetic process"/>
    <property type="evidence" value="ECO:0007669"/>
    <property type="project" value="InterPro"/>
</dbReference>
<dbReference type="Gene3D" id="3.40.47.10">
    <property type="match status" value="1"/>
</dbReference>
<dbReference type="EMBL" id="LASV01000036">
    <property type="protein sequence ID" value="KKA25106.1"/>
    <property type="molecule type" value="Genomic_DNA"/>
</dbReference>
<dbReference type="GeneID" id="25312921"/>
<dbReference type="SMART" id="SM00825">
    <property type="entry name" value="PKS_KS"/>
    <property type="match status" value="1"/>
</dbReference>
<sequence length="1853" mass="201729">MAFVLPTLFSRFFRPFAASSSLGLTSSEAAARTITTMPDNAQKATLAAGCFWGVEHLFRKHFGNGKGLLDAKVGYCGGTTQSPTYRIVCSGTTGHAESLQITFDPSLVSYRQLLEFFYRMHDPTTANRQGPDVGTQYRSAIFTHNEEQEKIAKEVTEKVGKEWYKGQPITTQIVPAGQWWDAEEYHQLYLEKNPDGYECPSQYESLLCEELPSAVGMTKRVTDMRYGGQAAGHPETGGLFPDLAVNPAVLREACDAVQLEIVQLLPNERANIGDFDHLLRLAEDNARSNEHNEVIATVLMNIARLGELILYAEEDPLILGSHGNPIHVLGFCTGEIPAAIAAGARDTSDLLKLGVEAVHIIFRLARELSRRSLLVDRTHGNWATTLVDITPERVQSILDDFHQSQGIPTVRHVCIGFVAEEWLTLFGPPTTLQRLFSWSTELADIARIQTDVGGAVHMATMPDVDVDAILGSSPLLDQPVVPEVTIVSPYSCQPRAAATLRALIREIIPDVAQKTLHLSRAIDATIQHLGARPTRLVVAGYTNHLPYLQKVLQDKGIEFTVPPHRRPDSSSSNQGREGSDLIAVVGMSGRFPGSGDVNAYWEGLLEGKRYVQEIPKSRFDLEKWYDATGQQKNSTLARTGAFLDQPGRFDHRLFNMSPREALQTDVQHRLFLTTSYEALEMAGYAPDATLSTSRNRIATYFGQASDDWRELVTTQGLDIYYLPGNCRAFAPGRLNHYFRWGGGSYSVDTACASSVTTVTLACSALIARECDMALAGGGSLLLSPAPFSGLSRGGFLSSHGGCQTFHDDADGYVRGEGVGVVVLKRLEDAQADNDNILGVIKGFGRNYSSDATSITHPSATAQQQLYRTVLQRSSTDPASVAYIEMHGTGTQAGDATEMSSVLSTFAKNRTPDNPLVVGAVKANIGHGEAAAGVCALIKVLMMLQTRRIPPQPGLPFAINHRFPDLAARNVHIAGLDMVLRPSPVADGKLRIFLNSFDASGGNSCLLLEEAPPKAVKGLDPRTYHVVVFSARTKASLATIKERYLHYLRRNPATSLADLAYTTAARRMHGPLRSAIVAATVEDLMNRLEADLTRPQEAPSPTISAPPIVFVFTGQGSQYAGMGHQLWRDSPTVRNIVGGYQAVATALGLPRFIDLIARDDIDLAAQSPAQVQLAVLALQLALAQLWSAWGLQPTMVLGHSLGEYAALCVAGVLTVSDALYLVGMRATMITNALTANEYSMLAASQDVDAMRAVLREGDYRSCEIACLNAPEMMVVSGPIRELETLQSQLRADGGRCTLLSVPFGFHSQQLDPILDRYETAAQGVTFSAPRIPVVSTLLGSLVQDEGTFSPAYLRRQAREPVDFVGALRTVQRAIPAGNNPFYLEIGPDPVCLGLIRSTLGNATDARRLASLRAGEDNWATLSASLGAAYAAGVAIDWPVYHADFLSALSLLDLPTYAFDEKDFWAPFPDPDELMADAGSTKPQNTIAIAPSIAGYPTTTLQRIVQEQVERDRVSVTFESLVSEAHLLSAIQGHAVAEVEICPSSILIDMALSAARYAYLKQHSPVQTLPTLSVRNPDLHFALVAAETHRPQTVEVTVEYTVADSRAQITYHCCKPQVRQELGTCQVTFETTSAAQQNEFAQFLLRSRIDTLKAGQGHRLRKPVVYRLFENVVRYSEPYRGLDEVFVDTEMRDAVGRVQLPMPSRSEGHYLYNPFLLDSVAHLAGFLVNSGLKYPADVACIATGFDVWHFFKPLEETTTYTSYAHLEESPSNNTLIRGNVYILDGDNIASVITGVHFQKMTKAALSRVLLGGSPTAETTSRRRGQPAVSGRDSPAQALAIGKGMTNLPSAAKSDS</sequence>
<feature type="domain" description="PKS/mFAS DH" evidence="13">
    <location>
        <begin position="1500"/>
        <end position="1804"/>
    </location>
</feature>
<dbReference type="CDD" id="cd00833">
    <property type="entry name" value="PKS"/>
    <property type="match status" value="1"/>
</dbReference>
<feature type="region of interest" description="N-terminal hotdog fold" evidence="10">
    <location>
        <begin position="1500"/>
        <end position="1634"/>
    </location>
</feature>
<dbReference type="Gene3D" id="3.30.70.3290">
    <property type="match status" value="1"/>
</dbReference>
<keyword evidence="3" id="KW-0596">Phosphopantetheine</keyword>
<dbReference type="InterPro" id="IPR042104">
    <property type="entry name" value="PKS_dehydratase_sf"/>
</dbReference>
<dbReference type="SMART" id="SM00827">
    <property type="entry name" value="PKS_AT"/>
    <property type="match status" value="1"/>
</dbReference>
<dbReference type="PANTHER" id="PTHR43775">
    <property type="entry name" value="FATTY ACID SYNTHASE"/>
    <property type="match status" value="1"/>
</dbReference>
<dbReference type="InterPro" id="IPR036509">
    <property type="entry name" value="Met_Sox_Rdtase_MsrA_sf"/>
</dbReference>
<dbReference type="InterPro" id="IPR020841">
    <property type="entry name" value="PKS_Beta-ketoAc_synthase_dom"/>
</dbReference>
<dbReference type="InterPro" id="IPR001227">
    <property type="entry name" value="Ac_transferase_dom_sf"/>
</dbReference>
<dbReference type="Pfam" id="PF00109">
    <property type="entry name" value="ketoacyl-synt"/>
    <property type="match status" value="1"/>
</dbReference>
<gene>
    <name evidence="14" type="ORF">T310_0867</name>
</gene>
<dbReference type="FunFam" id="3.30.1060.10:FF:000006">
    <property type="entry name" value="Peptide methionine sulfoxide reductase"/>
    <property type="match status" value="1"/>
</dbReference>
<dbReference type="SUPFAM" id="SSF55048">
    <property type="entry name" value="Probable ACP-binding domain of malonyl-CoA ACP transacylase"/>
    <property type="match status" value="1"/>
</dbReference>
<evidence type="ECO:0000256" key="4">
    <source>
        <dbReference type="ARBA" id="ARBA00022553"/>
    </source>
</evidence>
<evidence type="ECO:0000256" key="6">
    <source>
        <dbReference type="ARBA" id="ARBA00023002"/>
    </source>
</evidence>
<dbReference type="NCBIfam" id="TIGR04532">
    <property type="entry name" value="PT_fungal_PKS"/>
    <property type="match status" value="1"/>
</dbReference>
<feature type="domain" description="Ketosynthase family 3 (KS3)" evidence="12">
    <location>
        <begin position="579"/>
        <end position="1009"/>
    </location>
</feature>
<dbReference type="InterPro" id="IPR014030">
    <property type="entry name" value="Ketoacyl_synth_N"/>
</dbReference>
<dbReference type="Pfam" id="PF00698">
    <property type="entry name" value="Acyl_transf_1"/>
    <property type="match status" value="1"/>
</dbReference>
<evidence type="ECO:0000259" key="13">
    <source>
        <dbReference type="PROSITE" id="PS52019"/>
    </source>
</evidence>
<dbReference type="STRING" id="1408163.A0A0F4Z4T5"/>
<dbReference type="GO" id="GO:0034599">
    <property type="term" value="P:cellular response to oxidative stress"/>
    <property type="evidence" value="ECO:0007669"/>
    <property type="project" value="UniProtKB-ARBA"/>
</dbReference>
<feature type="active site" description="Proton donor; for dehydratase activity" evidence="10">
    <location>
        <position position="1716"/>
    </location>
</feature>
<dbReference type="PROSITE" id="PS00606">
    <property type="entry name" value="KS3_1"/>
    <property type="match status" value="1"/>
</dbReference>
<dbReference type="Gene3D" id="3.10.129.110">
    <property type="entry name" value="Polyketide synthase dehydratase"/>
    <property type="match status" value="1"/>
</dbReference>
<feature type="region of interest" description="Disordered" evidence="11">
    <location>
        <begin position="1812"/>
        <end position="1853"/>
    </location>
</feature>
<comment type="similarity">
    <text evidence="1">Belongs to the MsrA Met sulfoxide reductase family.</text>
</comment>